<feature type="chain" id="PRO_5001496675" evidence="1">
    <location>
        <begin position="18"/>
        <end position="41"/>
    </location>
</feature>
<evidence type="ECO:0000313" key="3">
    <source>
        <dbReference type="Proteomes" id="UP000019678"/>
    </source>
</evidence>
<reference evidence="2 3" key="1">
    <citation type="submission" date="2013-05" db="EMBL/GenBank/DDBJ databases">
        <title>Genome assembly of Chondromyces apiculatus DSM 436.</title>
        <authorList>
            <person name="Sharma G."/>
            <person name="Khatri I."/>
            <person name="Kaur C."/>
            <person name="Mayilraj S."/>
            <person name="Subramanian S."/>
        </authorList>
    </citation>
    <scope>NUCLEOTIDE SEQUENCE [LARGE SCALE GENOMIC DNA]</scope>
    <source>
        <strain evidence="2 3">DSM 436</strain>
    </source>
</reference>
<evidence type="ECO:0000256" key="1">
    <source>
        <dbReference type="SAM" id="SignalP"/>
    </source>
</evidence>
<name>A0A017T7B7_9BACT</name>
<gene>
    <name evidence="2" type="ORF">CAP_3508</name>
</gene>
<dbReference type="AlphaFoldDB" id="A0A017T7B7"/>
<evidence type="ECO:0000313" key="2">
    <source>
        <dbReference type="EMBL" id="EYF05143.1"/>
    </source>
</evidence>
<dbReference type="EMBL" id="ASRX01000026">
    <property type="protein sequence ID" value="EYF05143.1"/>
    <property type="molecule type" value="Genomic_DNA"/>
</dbReference>
<dbReference type="STRING" id="1192034.CAP_3508"/>
<comment type="caution">
    <text evidence="2">The sequence shown here is derived from an EMBL/GenBank/DDBJ whole genome shotgun (WGS) entry which is preliminary data.</text>
</comment>
<sequence length="41" mass="4333">MVGLPMFLSAAISFGQAASTSVTRWVASWTSTGWSGAEARR</sequence>
<keyword evidence="3" id="KW-1185">Reference proteome</keyword>
<proteinExistence type="predicted"/>
<protein>
    <submittedName>
        <fullName evidence="2">Uncharacterized protein</fullName>
    </submittedName>
</protein>
<accession>A0A017T7B7</accession>
<feature type="signal peptide" evidence="1">
    <location>
        <begin position="1"/>
        <end position="17"/>
    </location>
</feature>
<organism evidence="2 3">
    <name type="scientific">Chondromyces apiculatus DSM 436</name>
    <dbReference type="NCBI Taxonomy" id="1192034"/>
    <lineage>
        <taxon>Bacteria</taxon>
        <taxon>Pseudomonadati</taxon>
        <taxon>Myxococcota</taxon>
        <taxon>Polyangia</taxon>
        <taxon>Polyangiales</taxon>
        <taxon>Polyangiaceae</taxon>
        <taxon>Chondromyces</taxon>
    </lineage>
</organism>
<dbReference type="Proteomes" id="UP000019678">
    <property type="component" value="Unassembled WGS sequence"/>
</dbReference>
<keyword evidence="1" id="KW-0732">Signal</keyword>